<accession>A0A9P4UMP9</accession>
<evidence type="ECO:0000313" key="1">
    <source>
        <dbReference type="EMBL" id="KAF2721497.1"/>
    </source>
</evidence>
<proteinExistence type="predicted"/>
<evidence type="ECO:0000313" key="2">
    <source>
        <dbReference type="Proteomes" id="UP000799441"/>
    </source>
</evidence>
<dbReference type="AlphaFoldDB" id="A0A9P4UMP9"/>
<comment type="caution">
    <text evidence="1">The sequence shown here is derived from an EMBL/GenBank/DDBJ whole genome shotgun (WGS) entry which is preliminary data.</text>
</comment>
<name>A0A9P4UMP9_9PEZI</name>
<sequence>MIDGRMLAWQRRLATKESHASKRWEKARDGERRSDRISLLLLLSQGSALEFASYALLGCLFIVRYMEKIEGLMAISDRAVHGARSVLAPLGSIALPPPRLSAWLATATSILQNWLSYQGRSPSSPLYPAWGLLIQLRADFAGPTPWLPHSCNSFADAR</sequence>
<protein>
    <submittedName>
        <fullName evidence="1">Uncharacterized protein</fullName>
    </submittedName>
</protein>
<dbReference type="EMBL" id="MU003790">
    <property type="protein sequence ID" value="KAF2721497.1"/>
    <property type="molecule type" value="Genomic_DNA"/>
</dbReference>
<gene>
    <name evidence="1" type="ORF">K431DRAFT_284873</name>
</gene>
<dbReference type="Proteomes" id="UP000799441">
    <property type="component" value="Unassembled WGS sequence"/>
</dbReference>
<keyword evidence="2" id="KW-1185">Reference proteome</keyword>
<reference evidence="1" key="1">
    <citation type="journal article" date="2020" name="Stud. Mycol.">
        <title>101 Dothideomycetes genomes: a test case for predicting lifestyles and emergence of pathogens.</title>
        <authorList>
            <person name="Haridas S."/>
            <person name="Albert R."/>
            <person name="Binder M."/>
            <person name="Bloem J."/>
            <person name="Labutti K."/>
            <person name="Salamov A."/>
            <person name="Andreopoulos B."/>
            <person name="Baker S."/>
            <person name="Barry K."/>
            <person name="Bills G."/>
            <person name="Bluhm B."/>
            <person name="Cannon C."/>
            <person name="Castanera R."/>
            <person name="Culley D."/>
            <person name="Daum C."/>
            <person name="Ezra D."/>
            <person name="Gonzalez J."/>
            <person name="Henrissat B."/>
            <person name="Kuo A."/>
            <person name="Liang C."/>
            <person name="Lipzen A."/>
            <person name="Lutzoni F."/>
            <person name="Magnuson J."/>
            <person name="Mondo S."/>
            <person name="Nolan M."/>
            <person name="Ohm R."/>
            <person name="Pangilinan J."/>
            <person name="Park H.-J."/>
            <person name="Ramirez L."/>
            <person name="Alfaro M."/>
            <person name="Sun H."/>
            <person name="Tritt A."/>
            <person name="Yoshinaga Y."/>
            <person name="Zwiers L.-H."/>
            <person name="Turgeon B."/>
            <person name="Goodwin S."/>
            <person name="Spatafora J."/>
            <person name="Crous P."/>
            <person name="Grigoriev I."/>
        </authorList>
    </citation>
    <scope>NUCLEOTIDE SEQUENCE</scope>
    <source>
        <strain evidence="1">CBS 116435</strain>
    </source>
</reference>
<organism evidence="1 2">
    <name type="scientific">Polychaeton citri CBS 116435</name>
    <dbReference type="NCBI Taxonomy" id="1314669"/>
    <lineage>
        <taxon>Eukaryota</taxon>
        <taxon>Fungi</taxon>
        <taxon>Dikarya</taxon>
        <taxon>Ascomycota</taxon>
        <taxon>Pezizomycotina</taxon>
        <taxon>Dothideomycetes</taxon>
        <taxon>Dothideomycetidae</taxon>
        <taxon>Capnodiales</taxon>
        <taxon>Capnodiaceae</taxon>
        <taxon>Polychaeton</taxon>
    </lineage>
</organism>